<dbReference type="AlphaFoldDB" id="A0AAP0PJ52"/>
<protein>
    <submittedName>
        <fullName evidence="2">Uncharacterized protein</fullName>
    </submittedName>
</protein>
<organism evidence="2 3">
    <name type="scientific">Stephania yunnanensis</name>
    <dbReference type="NCBI Taxonomy" id="152371"/>
    <lineage>
        <taxon>Eukaryota</taxon>
        <taxon>Viridiplantae</taxon>
        <taxon>Streptophyta</taxon>
        <taxon>Embryophyta</taxon>
        <taxon>Tracheophyta</taxon>
        <taxon>Spermatophyta</taxon>
        <taxon>Magnoliopsida</taxon>
        <taxon>Ranunculales</taxon>
        <taxon>Menispermaceae</taxon>
        <taxon>Menispermoideae</taxon>
        <taxon>Cissampelideae</taxon>
        <taxon>Stephania</taxon>
    </lineage>
</organism>
<gene>
    <name evidence="2" type="ORF">Syun_012091</name>
</gene>
<evidence type="ECO:0000256" key="1">
    <source>
        <dbReference type="SAM" id="Phobius"/>
    </source>
</evidence>
<keyword evidence="1" id="KW-1133">Transmembrane helix</keyword>
<reference evidence="2 3" key="1">
    <citation type="submission" date="2024-01" db="EMBL/GenBank/DDBJ databases">
        <title>Genome assemblies of Stephania.</title>
        <authorList>
            <person name="Yang L."/>
        </authorList>
    </citation>
    <scope>NUCLEOTIDE SEQUENCE [LARGE SCALE GENOMIC DNA]</scope>
    <source>
        <strain evidence="2">YNDBR</strain>
        <tissue evidence="2">Leaf</tissue>
    </source>
</reference>
<keyword evidence="1" id="KW-0812">Transmembrane</keyword>
<keyword evidence="1" id="KW-0472">Membrane</keyword>
<feature type="transmembrane region" description="Helical" evidence="1">
    <location>
        <begin position="34"/>
        <end position="60"/>
    </location>
</feature>
<name>A0AAP0PJ52_9MAGN</name>
<dbReference type="EMBL" id="JBBNAF010000005">
    <property type="protein sequence ID" value="KAK9142691.1"/>
    <property type="molecule type" value="Genomic_DNA"/>
</dbReference>
<sequence>MKNHLSNAPRPPSPFINCKDSSDFRYISSMHHRLFGINAIASLVSTRSLCFNFVCFVSGFA</sequence>
<accession>A0AAP0PJ52</accession>
<comment type="caution">
    <text evidence="2">The sequence shown here is derived from an EMBL/GenBank/DDBJ whole genome shotgun (WGS) entry which is preliminary data.</text>
</comment>
<evidence type="ECO:0000313" key="3">
    <source>
        <dbReference type="Proteomes" id="UP001420932"/>
    </source>
</evidence>
<proteinExistence type="predicted"/>
<evidence type="ECO:0000313" key="2">
    <source>
        <dbReference type="EMBL" id="KAK9142691.1"/>
    </source>
</evidence>
<keyword evidence="3" id="KW-1185">Reference proteome</keyword>
<dbReference type="Proteomes" id="UP001420932">
    <property type="component" value="Unassembled WGS sequence"/>
</dbReference>